<dbReference type="EMBL" id="JAZHXI010000014">
    <property type="protein sequence ID" value="KAL2064210.1"/>
    <property type="molecule type" value="Genomic_DNA"/>
</dbReference>
<dbReference type="SUPFAM" id="SSF82657">
    <property type="entry name" value="BolA-like"/>
    <property type="match status" value="1"/>
</dbReference>
<gene>
    <name evidence="4" type="ORF">VTL71DRAFT_4704</name>
</gene>
<organism evidence="4 5">
    <name type="scientific">Oculimacula yallundae</name>
    <dbReference type="NCBI Taxonomy" id="86028"/>
    <lineage>
        <taxon>Eukaryota</taxon>
        <taxon>Fungi</taxon>
        <taxon>Dikarya</taxon>
        <taxon>Ascomycota</taxon>
        <taxon>Pezizomycotina</taxon>
        <taxon>Leotiomycetes</taxon>
        <taxon>Helotiales</taxon>
        <taxon>Ploettnerulaceae</taxon>
        <taxon>Oculimacula</taxon>
    </lineage>
</organism>
<evidence type="ECO:0000313" key="5">
    <source>
        <dbReference type="Proteomes" id="UP001595075"/>
    </source>
</evidence>
<protein>
    <recommendedName>
        <fullName evidence="6">Bola-like protein</fullName>
    </recommendedName>
</protein>
<sequence length="172" mass="18856">MDRAARASMRRCLRVGKTLRCVPSPANSTPRSLCLATSICPGRPVAAKSTTASTSFPVRKTLRPHPHPQRSYSTPSTSSSSSPSTTTSPQSPPEHLNPKELEIYELLMKELQPTRLEVQDISGGCGSMYGIDVVSEKFRGLGMLKQQRLVNDVLGEEIKKWHGVQLKTKAPE</sequence>
<accession>A0ABR4C3I4</accession>
<dbReference type="Pfam" id="PF01722">
    <property type="entry name" value="BolA"/>
    <property type="match status" value="1"/>
</dbReference>
<keyword evidence="5" id="KW-1185">Reference proteome</keyword>
<comment type="caution">
    <text evidence="4">The sequence shown here is derived from an EMBL/GenBank/DDBJ whole genome shotgun (WGS) entry which is preliminary data.</text>
</comment>
<dbReference type="Gene3D" id="3.10.20.90">
    <property type="entry name" value="Phosphatidylinositol 3-kinase Catalytic Subunit, Chain A, domain 1"/>
    <property type="match status" value="1"/>
</dbReference>
<reference evidence="4 5" key="1">
    <citation type="journal article" date="2024" name="Commun. Biol.">
        <title>Comparative genomic analysis of thermophilic fungi reveals convergent evolutionary adaptations and gene losses.</title>
        <authorList>
            <person name="Steindorff A.S."/>
            <person name="Aguilar-Pontes M.V."/>
            <person name="Robinson A.J."/>
            <person name="Andreopoulos B."/>
            <person name="LaButti K."/>
            <person name="Kuo A."/>
            <person name="Mondo S."/>
            <person name="Riley R."/>
            <person name="Otillar R."/>
            <person name="Haridas S."/>
            <person name="Lipzen A."/>
            <person name="Grimwood J."/>
            <person name="Schmutz J."/>
            <person name="Clum A."/>
            <person name="Reid I.D."/>
            <person name="Moisan M.C."/>
            <person name="Butler G."/>
            <person name="Nguyen T.T.M."/>
            <person name="Dewar K."/>
            <person name="Conant G."/>
            <person name="Drula E."/>
            <person name="Henrissat B."/>
            <person name="Hansel C."/>
            <person name="Singer S."/>
            <person name="Hutchinson M.I."/>
            <person name="de Vries R.P."/>
            <person name="Natvig D.O."/>
            <person name="Powell A.J."/>
            <person name="Tsang A."/>
            <person name="Grigoriev I.V."/>
        </authorList>
    </citation>
    <scope>NUCLEOTIDE SEQUENCE [LARGE SCALE GENOMIC DNA]</scope>
    <source>
        <strain evidence="4 5">CBS 494.80</strain>
    </source>
</reference>
<feature type="region of interest" description="Disordered" evidence="3">
    <location>
        <begin position="45"/>
        <end position="96"/>
    </location>
</feature>
<feature type="compositionally biased region" description="Low complexity" evidence="3">
    <location>
        <begin position="71"/>
        <end position="89"/>
    </location>
</feature>
<dbReference type="InterPro" id="IPR052275">
    <property type="entry name" value="Mt_Fe-S_assembly_factor"/>
</dbReference>
<comment type="similarity">
    <text evidence="1 2">Belongs to the BolA/IbaG family.</text>
</comment>
<evidence type="ECO:0000313" key="4">
    <source>
        <dbReference type="EMBL" id="KAL2064210.1"/>
    </source>
</evidence>
<dbReference type="Proteomes" id="UP001595075">
    <property type="component" value="Unassembled WGS sequence"/>
</dbReference>
<evidence type="ECO:0000256" key="3">
    <source>
        <dbReference type="SAM" id="MobiDB-lite"/>
    </source>
</evidence>
<evidence type="ECO:0008006" key="6">
    <source>
        <dbReference type="Google" id="ProtNLM"/>
    </source>
</evidence>
<dbReference type="PANTHER" id="PTHR46188:SF1">
    <property type="entry name" value="BOLA-LIKE PROTEIN 3"/>
    <property type="match status" value="1"/>
</dbReference>
<proteinExistence type="inferred from homology"/>
<evidence type="ECO:0000256" key="1">
    <source>
        <dbReference type="ARBA" id="ARBA00005578"/>
    </source>
</evidence>
<dbReference type="InterPro" id="IPR036065">
    <property type="entry name" value="BolA-like_sf"/>
</dbReference>
<dbReference type="InterPro" id="IPR002634">
    <property type="entry name" value="BolA"/>
</dbReference>
<dbReference type="PANTHER" id="PTHR46188">
    <property type="entry name" value="BOLA-LIKE PROTEIN 3"/>
    <property type="match status" value="1"/>
</dbReference>
<evidence type="ECO:0000256" key="2">
    <source>
        <dbReference type="RuleBase" id="RU003860"/>
    </source>
</evidence>
<name>A0ABR4C3I4_9HELO</name>